<dbReference type="GO" id="GO:0000976">
    <property type="term" value="F:transcription cis-regulatory region binding"/>
    <property type="evidence" value="ECO:0007669"/>
    <property type="project" value="TreeGrafter"/>
</dbReference>
<dbReference type="InterPro" id="IPR050109">
    <property type="entry name" value="HTH-type_TetR-like_transc_reg"/>
</dbReference>
<dbReference type="GO" id="GO:0003700">
    <property type="term" value="F:DNA-binding transcription factor activity"/>
    <property type="evidence" value="ECO:0007669"/>
    <property type="project" value="TreeGrafter"/>
</dbReference>
<keyword evidence="8" id="KW-1185">Reference proteome</keyword>
<dbReference type="Gene3D" id="1.10.357.10">
    <property type="entry name" value="Tetracycline Repressor, domain 2"/>
    <property type="match status" value="1"/>
</dbReference>
<dbReference type="RefSeq" id="WP_203783753.1">
    <property type="nucleotide sequence ID" value="NZ_BOMV01000055.1"/>
</dbReference>
<keyword evidence="1" id="KW-0805">Transcription regulation</keyword>
<dbReference type="PANTHER" id="PTHR30055">
    <property type="entry name" value="HTH-TYPE TRANSCRIPTIONAL REGULATOR RUTR"/>
    <property type="match status" value="1"/>
</dbReference>
<evidence type="ECO:0000259" key="6">
    <source>
        <dbReference type="PROSITE" id="PS50977"/>
    </source>
</evidence>
<dbReference type="InterPro" id="IPR009057">
    <property type="entry name" value="Homeodomain-like_sf"/>
</dbReference>
<dbReference type="AlphaFoldDB" id="A0A919JXN2"/>
<evidence type="ECO:0000256" key="3">
    <source>
        <dbReference type="ARBA" id="ARBA00023163"/>
    </source>
</evidence>
<evidence type="ECO:0000313" key="8">
    <source>
        <dbReference type="Proteomes" id="UP000636960"/>
    </source>
</evidence>
<accession>A0A919JXN2</accession>
<dbReference type="SUPFAM" id="SSF46689">
    <property type="entry name" value="Homeodomain-like"/>
    <property type="match status" value="1"/>
</dbReference>
<dbReference type="InterPro" id="IPR001647">
    <property type="entry name" value="HTH_TetR"/>
</dbReference>
<dbReference type="PROSITE" id="PS50977">
    <property type="entry name" value="HTH_TETR_2"/>
    <property type="match status" value="1"/>
</dbReference>
<feature type="domain" description="HTH tetR-type" evidence="6">
    <location>
        <begin position="11"/>
        <end position="69"/>
    </location>
</feature>
<feature type="region of interest" description="Disordered" evidence="5">
    <location>
        <begin position="182"/>
        <end position="201"/>
    </location>
</feature>
<keyword evidence="2 4" id="KW-0238">DNA-binding</keyword>
<feature type="DNA-binding region" description="H-T-H motif" evidence="4">
    <location>
        <begin position="32"/>
        <end position="51"/>
    </location>
</feature>
<name>A0A919JXN2_9ACTN</name>
<keyword evidence="3" id="KW-0804">Transcription</keyword>
<protein>
    <submittedName>
        <fullName evidence="7">TetR family transcriptional regulator</fullName>
    </submittedName>
</protein>
<evidence type="ECO:0000256" key="5">
    <source>
        <dbReference type="SAM" id="MobiDB-lite"/>
    </source>
</evidence>
<dbReference type="PANTHER" id="PTHR30055:SF234">
    <property type="entry name" value="HTH-TYPE TRANSCRIPTIONAL REGULATOR BETI"/>
    <property type="match status" value="1"/>
</dbReference>
<dbReference type="SUPFAM" id="SSF48498">
    <property type="entry name" value="Tetracyclin repressor-like, C-terminal domain"/>
    <property type="match status" value="1"/>
</dbReference>
<dbReference type="Proteomes" id="UP000636960">
    <property type="component" value="Unassembled WGS sequence"/>
</dbReference>
<evidence type="ECO:0000256" key="2">
    <source>
        <dbReference type="ARBA" id="ARBA00023125"/>
    </source>
</evidence>
<organism evidence="7 8">
    <name type="scientific">Paractinoplanes rishiriensis</name>
    <dbReference type="NCBI Taxonomy" id="1050105"/>
    <lineage>
        <taxon>Bacteria</taxon>
        <taxon>Bacillati</taxon>
        <taxon>Actinomycetota</taxon>
        <taxon>Actinomycetes</taxon>
        <taxon>Micromonosporales</taxon>
        <taxon>Micromonosporaceae</taxon>
        <taxon>Paractinoplanes</taxon>
    </lineage>
</organism>
<dbReference type="Pfam" id="PF00440">
    <property type="entry name" value="TetR_N"/>
    <property type="match status" value="1"/>
</dbReference>
<evidence type="ECO:0000256" key="1">
    <source>
        <dbReference type="ARBA" id="ARBA00023015"/>
    </source>
</evidence>
<comment type="caution">
    <text evidence="7">The sequence shown here is derived from an EMBL/GenBank/DDBJ whole genome shotgun (WGS) entry which is preliminary data.</text>
</comment>
<gene>
    <name evidence="7" type="ORF">Ari01nite_45910</name>
</gene>
<dbReference type="InterPro" id="IPR036271">
    <property type="entry name" value="Tet_transcr_reg_TetR-rel_C_sf"/>
</dbReference>
<reference evidence="7" key="1">
    <citation type="submission" date="2021-01" db="EMBL/GenBank/DDBJ databases">
        <title>Whole genome shotgun sequence of Actinoplanes rishiriensis NBRC 108556.</title>
        <authorList>
            <person name="Komaki H."/>
            <person name="Tamura T."/>
        </authorList>
    </citation>
    <scope>NUCLEOTIDE SEQUENCE</scope>
    <source>
        <strain evidence="7">NBRC 108556</strain>
    </source>
</reference>
<evidence type="ECO:0000256" key="4">
    <source>
        <dbReference type="PROSITE-ProRule" id="PRU00335"/>
    </source>
</evidence>
<dbReference type="EMBL" id="BOMV01000055">
    <property type="protein sequence ID" value="GIE97126.1"/>
    <property type="molecule type" value="Genomic_DNA"/>
</dbReference>
<proteinExistence type="predicted"/>
<sequence>MTTAGRTQQAARNNEAILTAAREVFLADHRAPISAVAERAGVGISALYRRYPSKEDMLRTLCHDGLRRFISEAERAAAEPDDWAAFESFLRAVVDADVHSLTVHLAGTFQPTPVMFSDTERADALARALFERARPQLRPGVDPADITMLLEMCAAVRVPDAERTGQLRRRYLAVLLDGLRTGGETPGPAPTDAELGWRWRR</sequence>
<evidence type="ECO:0000313" key="7">
    <source>
        <dbReference type="EMBL" id="GIE97126.1"/>
    </source>
</evidence>